<feature type="domain" description="Reverse transcriptase Ty1/copia-type" evidence="1">
    <location>
        <begin position="1"/>
        <end position="47"/>
    </location>
</feature>
<reference evidence="2" key="1">
    <citation type="submission" date="2017-05" db="UniProtKB">
        <authorList>
            <consortium name="EnsemblMetazoa"/>
        </authorList>
    </citation>
    <scope>IDENTIFICATION</scope>
</reference>
<dbReference type="InterPro" id="IPR013103">
    <property type="entry name" value="RVT_2"/>
</dbReference>
<dbReference type="Pfam" id="PF07727">
    <property type="entry name" value="RVT_2"/>
    <property type="match status" value="1"/>
</dbReference>
<dbReference type="AlphaFoldDB" id="A0A1X7VAH3"/>
<dbReference type="eggNOG" id="KOG0017">
    <property type="taxonomic scope" value="Eukaryota"/>
</dbReference>
<evidence type="ECO:0000313" key="2">
    <source>
        <dbReference type="EnsemblMetazoa" id="Aqu2.1.37305_001"/>
    </source>
</evidence>
<dbReference type="InParanoid" id="A0A1X7VAH3"/>
<name>A0A1X7VAH3_AMPQE</name>
<protein>
    <recommendedName>
        <fullName evidence="1">Reverse transcriptase Ty1/copia-type domain-containing protein</fullName>
    </recommendedName>
</protein>
<evidence type="ECO:0000259" key="1">
    <source>
        <dbReference type="Pfam" id="PF07727"/>
    </source>
</evidence>
<sequence>MDVTSAFLNGTLEEEVFMQQPEGYKFKGETQLVCKLKQSLYGLSKGPDVGTLLFILA</sequence>
<dbReference type="STRING" id="400682.A0A1X7VAH3"/>
<proteinExistence type="predicted"/>
<organism evidence="2">
    <name type="scientific">Amphimedon queenslandica</name>
    <name type="common">Sponge</name>
    <dbReference type="NCBI Taxonomy" id="400682"/>
    <lineage>
        <taxon>Eukaryota</taxon>
        <taxon>Metazoa</taxon>
        <taxon>Porifera</taxon>
        <taxon>Demospongiae</taxon>
        <taxon>Heteroscleromorpha</taxon>
        <taxon>Haplosclerida</taxon>
        <taxon>Niphatidae</taxon>
        <taxon>Amphimedon</taxon>
    </lineage>
</organism>
<accession>A0A1X7VAH3</accession>
<dbReference type="EnsemblMetazoa" id="Aqu2.1.37305_001">
    <property type="protein sequence ID" value="Aqu2.1.37305_001"/>
    <property type="gene ID" value="Aqu2.1.37305"/>
</dbReference>